<dbReference type="Proteomes" id="UP000664132">
    <property type="component" value="Unassembled WGS sequence"/>
</dbReference>
<organism evidence="1 2">
    <name type="scientific">Cadophora malorum</name>
    <dbReference type="NCBI Taxonomy" id="108018"/>
    <lineage>
        <taxon>Eukaryota</taxon>
        <taxon>Fungi</taxon>
        <taxon>Dikarya</taxon>
        <taxon>Ascomycota</taxon>
        <taxon>Pezizomycotina</taxon>
        <taxon>Leotiomycetes</taxon>
        <taxon>Helotiales</taxon>
        <taxon>Ploettnerulaceae</taxon>
        <taxon>Cadophora</taxon>
    </lineage>
</organism>
<accession>A0A8H7W3K3</accession>
<evidence type="ECO:0000313" key="2">
    <source>
        <dbReference type="Proteomes" id="UP000664132"/>
    </source>
</evidence>
<dbReference type="EMBL" id="JAFJYH010000204">
    <property type="protein sequence ID" value="KAG4415900.1"/>
    <property type="molecule type" value="Genomic_DNA"/>
</dbReference>
<gene>
    <name evidence="1" type="ORF">IFR04_010975</name>
</gene>
<keyword evidence="2" id="KW-1185">Reference proteome</keyword>
<protein>
    <submittedName>
        <fullName evidence="1">Uncharacterized protein</fullName>
    </submittedName>
</protein>
<comment type="caution">
    <text evidence="1">The sequence shown here is derived from an EMBL/GenBank/DDBJ whole genome shotgun (WGS) entry which is preliminary data.</text>
</comment>
<dbReference type="AlphaFoldDB" id="A0A8H7W3K3"/>
<evidence type="ECO:0000313" key="1">
    <source>
        <dbReference type="EMBL" id="KAG4415900.1"/>
    </source>
</evidence>
<name>A0A8H7W3K3_9HELO</name>
<reference evidence="1" key="1">
    <citation type="submission" date="2021-02" db="EMBL/GenBank/DDBJ databases">
        <title>Genome sequence Cadophora malorum strain M34.</title>
        <authorList>
            <person name="Stefanovic E."/>
            <person name="Vu D."/>
            <person name="Scully C."/>
            <person name="Dijksterhuis J."/>
            <person name="Roader J."/>
            <person name="Houbraken J."/>
        </authorList>
    </citation>
    <scope>NUCLEOTIDE SEQUENCE</scope>
    <source>
        <strain evidence="1">M34</strain>
    </source>
</reference>
<sequence length="60" mass="6929">MAKSIEDQACSRIRRITTINIHIVAKFMLDGAFDDERLERLKEKALPDFYANTAETETIK</sequence>
<dbReference type="OrthoDB" id="10482941at2759"/>
<proteinExistence type="predicted"/>